<evidence type="ECO:0000256" key="1">
    <source>
        <dbReference type="SAM" id="Phobius"/>
    </source>
</evidence>
<protein>
    <recommendedName>
        <fullName evidence="4">Lipoprotein</fullName>
    </recommendedName>
</protein>
<proteinExistence type="predicted"/>
<feature type="transmembrane region" description="Helical" evidence="1">
    <location>
        <begin position="21"/>
        <end position="47"/>
    </location>
</feature>
<evidence type="ECO:0000313" key="2">
    <source>
        <dbReference type="EMBL" id="GAA4461069.1"/>
    </source>
</evidence>
<keyword evidence="1" id="KW-1133">Transmembrane helix</keyword>
<accession>A0ABP8N8I4</accession>
<dbReference type="EMBL" id="BAABHD010000052">
    <property type="protein sequence ID" value="GAA4461069.1"/>
    <property type="molecule type" value="Genomic_DNA"/>
</dbReference>
<reference evidence="3" key="1">
    <citation type="journal article" date="2019" name="Int. J. Syst. Evol. Microbiol.">
        <title>The Global Catalogue of Microorganisms (GCM) 10K type strain sequencing project: providing services to taxonomists for standard genome sequencing and annotation.</title>
        <authorList>
            <consortium name="The Broad Institute Genomics Platform"/>
            <consortium name="The Broad Institute Genome Sequencing Center for Infectious Disease"/>
            <person name="Wu L."/>
            <person name="Ma J."/>
        </authorList>
    </citation>
    <scope>NUCLEOTIDE SEQUENCE [LARGE SCALE GENOMIC DNA]</scope>
    <source>
        <strain evidence="3">JCM 17927</strain>
    </source>
</reference>
<name>A0ABP8N8I4_9BACT</name>
<gene>
    <name evidence="2" type="ORF">GCM10023189_36370</name>
</gene>
<evidence type="ECO:0008006" key="4">
    <source>
        <dbReference type="Google" id="ProtNLM"/>
    </source>
</evidence>
<organism evidence="2 3">
    <name type="scientific">Nibrella saemangeumensis</name>
    <dbReference type="NCBI Taxonomy" id="1084526"/>
    <lineage>
        <taxon>Bacteria</taxon>
        <taxon>Pseudomonadati</taxon>
        <taxon>Bacteroidota</taxon>
        <taxon>Cytophagia</taxon>
        <taxon>Cytophagales</taxon>
        <taxon>Spirosomataceae</taxon>
        <taxon>Nibrella</taxon>
    </lineage>
</organism>
<evidence type="ECO:0000313" key="3">
    <source>
        <dbReference type="Proteomes" id="UP001501175"/>
    </source>
</evidence>
<keyword evidence="1" id="KW-0472">Membrane</keyword>
<keyword evidence="3" id="KW-1185">Reference proteome</keyword>
<sequence>MQKVGFLNSSTFCLFRSSHQCFFVTFGIYYSLMRISLLPALLIGGLLACFSCRPVSPDQPDPGYLFFPLETGRYTIYNVTDSVYTLTSPKVWRTYQIKEVTGPVYTDVTGQKAYQLQRYRRLNEQQPWQPDSVWTARLVNGEAIRNENGKDYVKLVFPIGNRVRWDGNKWNAMGEDTYEMRNTSRPFRVLDKLFDETVTVVQQNDSTLVSQDKRIEVYAKEVGLIYREKAILQLCQSGPCVGKAEINSGIRQTYRILTYGKE</sequence>
<comment type="caution">
    <text evidence="2">The sequence shown here is derived from an EMBL/GenBank/DDBJ whole genome shotgun (WGS) entry which is preliminary data.</text>
</comment>
<dbReference type="Proteomes" id="UP001501175">
    <property type="component" value="Unassembled WGS sequence"/>
</dbReference>
<keyword evidence="1" id="KW-0812">Transmembrane</keyword>